<evidence type="ECO:0008006" key="4">
    <source>
        <dbReference type="Google" id="ProtNLM"/>
    </source>
</evidence>
<proteinExistence type="predicted"/>
<dbReference type="KEGG" id="mpar:F7D14_09300"/>
<evidence type="ECO:0000313" key="3">
    <source>
        <dbReference type="Proteomes" id="UP000422569"/>
    </source>
</evidence>
<organism evidence="2 3">
    <name type="scientific">Methylocystis parvus</name>
    <dbReference type="NCBI Taxonomy" id="134"/>
    <lineage>
        <taxon>Bacteria</taxon>
        <taxon>Pseudomonadati</taxon>
        <taxon>Pseudomonadota</taxon>
        <taxon>Alphaproteobacteria</taxon>
        <taxon>Hyphomicrobiales</taxon>
        <taxon>Methylocystaceae</taxon>
        <taxon>Methylocystis</taxon>
    </lineage>
</organism>
<dbReference type="SUPFAM" id="SSF101738">
    <property type="entry name" value="SspB-like"/>
    <property type="match status" value="1"/>
</dbReference>
<keyword evidence="3" id="KW-1185">Reference proteome</keyword>
<protein>
    <recommendedName>
        <fullName evidence="4">Stringent starvation protein B</fullName>
    </recommendedName>
</protein>
<evidence type="ECO:0000313" key="2">
    <source>
        <dbReference type="EMBL" id="QGM97637.1"/>
    </source>
</evidence>
<dbReference type="InterPro" id="IPR036760">
    <property type="entry name" value="SspB-like_sf"/>
</dbReference>
<dbReference type="Pfam" id="PF04386">
    <property type="entry name" value="SspB"/>
    <property type="match status" value="1"/>
</dbReference>
<dbReference type="RefSeq" id="WP_016917684.1">
    <property type="nucleotide sequence ID" value="NZ_CP044331.1"/>
</dbReference>
<reference evidence="2 3" key="1">
    <citation type="submission" date="2019-09" db="EMBL/GenBank/DDBJ databases">
        <title>Isolation and complete genome sequencing of Methylocystis species.</title>
        <authorList>
            <person name="Rumah B.L."/>
            <person name="Stead C.E."/>
            <person name="Stevens B.C."/>
            <person name="Minton N.P."/>
            <person name="Grosse-Honebrink A."/>
            <person name="Zhang Y."/>
        </authorList>
    </citation>
    <scope>NUCLEOTIDE SEQUENCE [LARGE SCALE GENOMIC DNA]</scope>
    <source>
        <strain evidence="2 3">BRCS2</strain>
    </source>
</reference>
<dbReference type="AlphaFoldDB" id="A0A6B8LYZ1"/>
<feature type="compositionally biased region" description="Acidic residues" evidence="1">
    <location>
        <begin position="119"/>
        <end position="132"/>
    </location>
</feature>
<dbReference type="Gene3D" id="2.30.30.220">
    <property type="entry name" value="SspB-like"/>
    <property type="match status" value="1"/>
</dbReference>
<accession>A0A6B8LYZ1</accession>
<sequence>MATDLIRYDLLVQDAMRGVVRKVLGDVAISGYLPGDHHFTIVFRTDAPGVKISRRLAEQWPHELTIILQHQFSNLEVDQNGFGVTLSFRSIPEHLYIPFAAITDFYDPSVEFGLRFEASDMEEEEDEEEEDAPPQRPTLRAVDEIAEAAPVKAAPAKAPAKIEKVEEKRAASKADAPAAESAEAESDGDAKVVSIDAFRKKT</sequence>
<dbReference type="InterPro" id="IPR007481">
    <property type="entry name" value="SspB"/>
</dbReference>
<dbReference type="Proteomes" id="UP000422569">
    <property type="component" value="Chromosome"/>
</dbReference>
<evidence type="ECO:0000256" key="1">
    <source>
        <dbReference type="SAM" id="MobiDB-lite"/>
    </source>
</evidence>
<name>A0A6B8LYZ1_9HYPH</name>
<dbReference type="EMBL" id="CP044331">
    <property type="protein sequence ID" value="QGM97637.1"/>
    <property type="molecule type" value="Genomic_DNA"/>
</dbReference>
<feature type="region of interest" description="Disordered" evidence="1">
    <location>
        <begin position="119"/>
        <end position="202"/>
    </location>
</feature>
<feature type="compositionally biased region" description="Basic and acidic residues" evidence="1">
    <location>
        <begin position="160"/>
        <end position="172"/>
    </location>
</feature>
<gene>
    <name evidence="2" type="ORF">F7D14_09300</name>
</gene>
<feature type="compositionally biased region" description="Low complexity" evidence="1">
    <location>
        <begin position="147"/>
        <end position="159"/>
    </location>
</feature>